<evidence type="ECO:0000313" key="1">
    <source>
        <dbReference type="EMBL" id="MDJ1493633.1"/>
    </source>
</evidence>
<keyword evidence="2" id="KW-1185">Reference proteome</keyword>
<name>A0ABT7CIT3_9BACT</name>
<protein>
    <submittedName>
        <fullName evidence="1">Type VI secretion system baseplate subunit TssG</fullName>
    </submittedName>
</protein>
<gene>
    <name evidence="1" type="ORF">QNI19_11875</name>
</gene>
<dbReference type="Pfam" id="PF06996">
    <property type="entry name" value="T6SS_TssG"/>
    <property type="match status" value="1"/>
</dbReference>
<comment type="caution">
    <text evidence="1">The sequence shown here is derived from an EMBL/GenBank/DDBJ whole genome shotgun (WGS) entry which is preliminary data.</text>
</comment>
<accession>A0ABT7CIT3</accession>
<proteinExistence type="predicted"/>
<organism evidence="1 2">
    <name type="scientific">Xanthocytophaga flava</name>
    <dbReference type="NCBI Taxonomy" id="3048013"/>
    <lineage>
        <taxon>Bacteria</taxon>
        <taxon>Pseudomonadati</taxon>
        <taxon>Bacteroidota</taxon>
        <taxon>Cytophagia</taxon>
        <taxon>Cytophagales</taxon>
        <taxon>Rhodocytophagaceae</taxon>
        <taxon>Xanthocytophaga</taxon>
    </lineage>
</organism>
<dbReference type="EMBL" id="JASJOT010000006">
    <property type="protein sequence ID" value="MDJ1493633.1"/>
    <property type="molecule type" value="Genomic_DNA"/>
</dbReference>
<reference evidence="1 2" key="1">
    <citation type="submission" date="2023-05" db="EMBL/GenBank/DDBJ databases">
        <authorList>
            <person name="Zhang X."/>
        </authorList>
    </citation>
    <scope>NUCLEOTIDE SEQUENCE [LARGE SCALE GENOMIC DNA]</scope>
    <source>
        <strain evidence="1 2">DM2B3-1</strain>
    </source>
</reference>
<dbReference type="RefSeq" id="WP_313995994.1">
    <property type="nucleotide sequence ID" value="NZ_JASJOT010000006.1"/>
</dbReference>
<sequence>MDSINEISSDYKVEQIAAHLFELLGVLDPIIVQRKSSSSRPYNKDIARIYNDTSEFDLSTLWIFETHRMRIYDSLPENLFHEPTLGAVLSTEEEIIEQIRRRRDEAQAANQFFAPFEQELSYLTVVMHFIENKLGQVVAPPVIDIFAHYWPFLKEIDSVSAMIFLYILPFLHKVRGNYAWMEKYLSLFTGAPVQIREEQNKVIPVEEGQSYYVLGEQHLGEDMLLAGSFYDGEIDIVIEIGPVKADKVDEYKTGASFNAILQEIYRFFIPVTKRYRQYVFVEEENRGFVLGGSDYSTLGFSSYL</sequence>
<dbReference type="Proteomes" id="UP001228581">
    <property type="component" value="Unassembled WGS sequence"/>
</dbReference>
<evidence type="ECO:0000313" key="2">
    <source>
        <dbReference type="Proteomes" id="UP001228581"/>
    </source>
</evidence>
<dbReference type="InterPro" id="IPR010732">
    <property type="entry name" value="T6SS_TssG-like"/>
</dbReference>